<dbReference type="CDD" id="cd23992">
    <property type="entry name" value="PBP_GOBP"/>
    <property type="match status" value="1"/>
</dbReference>
<dbReference type="AlphaFoldDB" id="A0A455LAS1"/>
<dbReference type="SUPFAM" id="SSF47565">
    <property type="entry name" value="Insect pheromone/odorant-binding proteins"/>
    <property type="match status" value="1"/>
</dbReference>
<name>A0A455LAS1_9HYME</name>
<accession>A0A455LAS1</accession>
<organism evidence="2">
    <name type="scientific">Habrobracon hebetor</name>
    <dbReference type="NCBI Taxonomy" id="69819"/>
    <lineage>
        <taxon>Eukaryota</taxon>
        <taxon>Metazoa</taxon>
        <taxon>Ecdysozoa</taxon>
        <taxon>Arthropoda</taxon>
        <taxon>Hexapoda</taxon>
        <taxon>Insecta</taxon>
        <taxon>Pterygota</taxon>
        <taxon>Neoptera</taxon>
        <taxon>Endopterygota</taxon>
        <taxon>Hymenoptera</taxon>
        <taxon>Apocrita</taxon>
        <taxon>Ichneumonoidea</taxon>
        <taxon>Braconidae</taxon>
        <taxon>Braconinae</taxon>
        <taxon>Habrobracon</taxon>
    </lineage>
</organism>
<dbReference type="GO" id="GO:0005549">
    <property type="term" value="F:odorant binding"/>
    <property type="evidence" value="ECO:0007669"/>
    <property type="project" value="InterPro"/>
</dbReference>
<evidence type="ECO:0000256" key="1">
    <source>
        <dbReference type="SAM" id="SignalP"/>
    </source>
</evidence>
<dbReference type="InterPro" id="IPR036728">
    <property type="entry name" value="PBP_GOBP_sf"/>
</dbReference>
<feature type="chain" id="PRO_5019718611" evidence="1">
    <location>
        <begin position="23"/>
        <end position="149"/>
    </location>
</feature>
<keyword evidence="1" id="KW-0732">Signal</keyword>
<feature type="signal peptide" evidence="1">
    <location>
        <begin position="1"/>
        <end position="22"/>
    </location>
</feature>
<sequence length="149" mass="16961">MQNQCLIMLGLCLALSIYTVNGCIHIKPFVLKEMEECYKKFNLGMAELLDFNNQPEDDIRFKKFAHCFYVGIGYLEGGKLSATAPNNVIVRNAGEPEDEEAMKGFVGKAAELIEKANEYSDEYDKAWNLFRSTQEPENNKKILSFVCEE</sequence>
<evidence type="ECO:0000313" key="2">
    <source>
        <dbReference type="EMBL" id="AXY94705.1"/>
    </source>
</evidence>
<dbReference type="Gene3D" id="1.10.238.20">
    <property type="entry name" value="Pheromone/general odorant binding protein domain"/>
    <property type="match status" value="1"/>
</dbReference>
<protein>
    <submittedName>
        <fullName evidence="2">DN1895</fullName>
    </submittedName>
</protein>
<gene>
    <name evidence="2" type="primary">DN1895</name>
</gene>
<proteinExistence type="evidence at transcript level"/>
<dbReference type="EMBL" id="MG733029">
    <property type="protein sequence ID" value="AXY94705.1"/>
    <property type="molecule type" value="mRNA"/>
</dbReference>
<reference evidence="2" key="1">
    <citation type="submission" date="2017-12" db="EMBL/GenBank/DDBJ databases">
        <title>Isolation and characterization of the gene encoding a paralytic protein from the wasp Habrobracon hebetor.</title>
        <authorList>
            <person name="Zurovec M."/>
            <person name="Martinkova B."/>
            <person name="Zaloudikova A."/>
            <person name="Shaik H.A."/>
            <person name="Konik P."/>
            <person name="Strnad H."/>
            <person name="Sehadova H."/>
            <person name="Kodrik D."/>
        </authorList>
    </citation>
    <scope>NUCLEOTIDE SEQUENCE</scope>
    <source>
        <tissue evidence="2">Venom gland</tissue>
    </source>
</reference>